<organism evidence="1">
    <name type="scientific">Porphyridium sordidum</name>
    <name type="common">Red alga</name>
    <dbReference type="NCBI Taxonomy" id="28024"/>
    <lineage>
        <taxon>Eukaryota</taxon>
        <taxon>Rhodophyta</taxon>
        <taxon>Bangiophyceae</taxon>
        <taxon>Porphyridiales</taxon>
        <taxon>Porphyridiaceae</taxon>
        <taxon>Porphyridium</taxon>
    </lineage>
</organism>
<keyword evidence="1" id="KW-0934">Plastid</keyword>
<dbReference type="AlphaFoldDB" id="A0A1C9CDP1"/>
<reference evidence="1" key="1">
    <citation type="journal article" date="2016" name="BMC Biol.">
        <title>Parallel evolution of highly conserved plastid genome architecture in red seaweeds and seed plants.</title>
        <authorList>
            <person name="Lee J."/>
            <person name="Cho C.H."/>
            <person name="Park S.I."/>
            <person name="Choi J.W."/>
            <person name="Song H.S."/>
            <person name="West J.A."/>
            <person name="Bhattacharya D."/>
            <person name="Yoon H.S."/>
        </authorList>
    </citation>
    <scope>NUCLEOTIDE SEQUENCE</scope>
</reference>
<geneLocation type="plastid" evidence="1"/>
<dbReference type="GeneID" id="29073645"/>
<evidence type="ECO:0000313" key="1">
    <source>
        <dbReference type="EMBL" id="AOM66508.1"/>
    </source>
</evidence>
<proteinExistence type="predicted"/>
<protein>
    <submittedName>
        <fullName evidence="1">Uncharacterized protein</fullName>
    </submittedName>
</protein>
<gene>
    <name evidence="1" type="primary">ycf80</name>
    <name evidence="1" type="ORF">Psor_033</name>
</gene>
<sequence>MNFNIPKILDALSVLKPNQEIIISQNSKAYNELKKAGINDNKISTKDRKQSLLEKYYQEKIIILRKQDSKDKLQNKIRGLSGKKRLQLQVSKEKKKWTKRLERAIINNKVNFFFNNDNKSNHVTGVWNKFLNIPVTTDSNVKQNLTAFPTSKQNKLMEELKDSPIFVVENIFNEIIAGESKNDFYKNFIEKLEGKYYNLFFWQTEDEFKEPYRMGFAFTNPNDALELKEYLEEQFPYSSYEMQLSVKIMSLSELYKLSRTARYMNQIRIIPDINDLGNLLLKFRKKNYIRFHKKQVYGKDFFQGQPLYKLMPVKTNVKAINKNSGNIALTYTPQHDIAFLNDITYYFTNLKDAEEAWSNFYVRYSKVGIPKKPIIEVYNLESLLSDYENNIAETPDKICIVPSKEAKPFIESAYNLEQNKKFSLEDYTILSRSKIGINRFLWGLTHRTAPDKYPAKWW</sequence>
<dbReference type="RefSeq" id="YP_009297165.1">
    <property type="nucleotide sequence ID" value="NC_031175.1"/>
</dbReference>
<dbReference type="EMBL" id="KX284720">
    <property type="protein sequence ID" value="AOM66508.1"/>
    <property type="molecule type" value="Genomic_DNA"/>
</dbReference>
<accession>A0A1C9CDP1</accession>
<name>A0A1C9CDP1_PORSO</name>